<feature type="region of interest" description="Disordered" evidence="1">
    <location>
        <begin position="336"/>
        <end position="367"/>
    </location>
</feature>
<feature type="region of interest" description="Disordered" evidence="1">
    <location>
        <begin position="676"/>
        <end position="716"/>
    </location>
</feature>
<reference evidence="2" key="1">
    <citation type="submission" date="2018-09" db="EMBL/GenBank/DDBJ databases">
        <title>Common duck and Muscovy duck high density SNP chip.</title>
        <authorList>
            <person name="Vignal A."/>
            <person name="Thebault N."/>
            <person name="Warren W.C."/>
        </authorList>
    </citation>
    <scope>NUCLEOTIDE SEQUENCE [LARGE SCALE GENOMIC DNA]</scope>
</reference>
<sequence>MSSQQFPRSGAPPAALGPAPPPSPASGPAGLVGTPGTGTGGNGGGGGRAGGGWGGGGGSAGRGPVPAVPAGGAGGAVPASPPCPQPLLSAAGDEPGRDAEAAPREHLGAGAPLPAREEKQEPVVVRPYPQVQMLAQHHPVPPGAPVTVTAPPAHLSPAVPLSFSDGLMKPPLKPTMPSRPIAPAPPSTLSAPTKVPGQVTVTMESNIPQAPTIPVATISGQQGHPSNLHHIMATNVQMSIIRSSAPGPPLHIGASHLPRGAAAAAVMSSSKVTTVLRPASQLPNAATAQPAVQHIIHQPIQSRPPVTTSSTIPPAVVATVSATRAQSPVITTTATHATESTLSRPTLSIQQHPPSAAISIQRPAQPRDTATRITLPSHPAIGTQKPQLHTMAQKTIFSTGTPVAAATVAPILATNTIASATTAGSVSHTQAPTSTIVTMTMPSHSSHATAVTTSNIPVAKVVPQQITHTSPRIQSDYTAERSNLIPLSSHRASPNPVAMETRNDNRQSVPVQFQYFLPTYPPSAYPLTAHTYTPITSSVSTIRQYPVSAQAPNSAITAQTGVGVASTVHLNPMQLMTVDASHARHIQGIQPAPIGAQGIQPAPIGAQGIQPAPIGTQGLHPAAPISTQGLQPAPIGAQQPQADPKTSAVVLADGATIVANPISNTFNTASAATTVVQTHSQSASAPAQGSSPRPSILRKKPTTDGQKASNPKSSIY</sequence>
<feature type="compositionally biased region" description="Polar residues" evidence="1">
    <location>
        <begin position="703"/>
        <end position="716"/>
    </location>
</feature>
<evidence type="ECO:0000313" key="2">
    <source>
        <dbReference type="Ensembl" id="ENSCMMP00000004036.1"/>
    </source>
</evidence>
<keyword evidence="3" id="KW-1185">Reference proteome</keyword>
<organism evidence="2 3">
    <name type="scientific">Cairina moschata</name>
    <name type="common">Muscovy duck</name>
    <dbReference type="NCBI Taxonomy" id="8855"/>
    <lineage>
        <taxon>Eukaryota</taxon>
        <taxon>Metazoa</taxon>
        <taxon>Chordata</taxon>
        <taxon>Craniata</taxon>
        <taxon>Vertebrata</taxon>
        <taxon>Euteleostomi</taxon>
        <taxon>Archelosauria</taxon>
        <taxon>Archosauria</taxon>
        <taxon>Dinosauria</taxon>
        <taxon>Saurischia</taxon>
        <taxon>Theropoda</taxon>
        <taxon>Coelurosauria</taxon>
        <taxon>Aves</taxon>
        <taxon>Neognathae</taxon>
        <taxon>Galloanserae</taxon>
        <taxon>Anseriformes</taxon>
        <taxon>Anatidae</taxon>
        <taxon>Anatinae</taxon>
        <taxon>Cairina</taxon>
    </lineage>
</organism>
<feature type="region of interest" description="Disordered" evidence="1">
    <location>
        <begin position="593"/>
        <end position="647"/>
    </location>
</feature>
<reference evidence="2" key="3">
    <citation type="submission" date="2025-09" db="UniProtKB">
        <authorList>
            <consortium name="Ensembl"/>
        </authorList>
    </citation>
    <scope>IDENTIFICATION</scope>
</reference>
<reference evidence="2" key="2">
    <citation type="submission" date="2025-08" db="UniProtKB">
        <authorList>
            <consortium name="Ensembl"/>
        </authorList>
    </citation>
    <scope>IDENTIFICATION</scope>
</reference>
<accession>A0A8C3BG84</accession>
<feature type="compositionally biased region" description="Low complexity" evidence="1">
    <location>
        <begin position="628"/>
        <end position="642"/>
    </location>
</feature>
<dbReference type="GO" id="GO:0000122">
    <property type="term" value="P:negative regulation of transcription by RNA polymerase II"/>
    <property type="evidence" value="ECO:0007669"/>
    <property type="project" value="TreeGrafter"/>
</dbReference>
<dbReference type="Proteomes" id="UP000694556">
    <property type="component" value="Chromosome 9"/>
</dbReference>
<feature type="compositionally biased region" description="Polar residues" evidence="1">
    <location>
        <begin position="342"/>
        <end position="353"/>
    </location>
</feature>
<evidence type="ECO:0000313" key="3">
    <source>
        <dbReference type="Proteomes" id="UP000694556"/>
    </source>
</evidence>
<dbReference type="PANTHER" id="PTHR13497">
    <property type="entry name" value="HISTONE DEACETYLASE COMPLEX SUBUNIT SAP130"/>
    <property type="match status" value="1"/>
</dbReference>
<dbReference type="AlphaFoldDB" id="A0A8C3BG84"/>
<feature type="compositionally biased region" description="Gly residues" evidence="1">
    <location>
        <begin position="33"/>
        <end position="61"/>
    </location>
</feature>
<dbReference type="InterPro" id="IPR024137">
    <property type="entry name" value="His_deAcase_cplx_SAP130"/>
</dbReference>
<dbReference type="PANTHER" id="PTHR13497:SF3">
    <property type="entry name" value="HISTONE DEACETYLASE COMPLEX SUBUNIT SAP130"/>
    <property type="match status" value="1"/>
</dbReference>
<dbReference type="Ensembl" id="ENSCMMT00000004511.1">
    <property type="protein sequence ID" value="ENSCMMP00000004036.1"/>
    <property type="gene ID" value="ENSCMMG00000002158.1"/>
</dbReference>
<evidence type="ECO:0000256" key="1">
    <source>
        <dbReference type="SAM" id="MobiDB-lite"/>
    </source>
</evidence>
<name>A0A8C3BG84_CAIMO</name>
<dbReference type="GO" id="GO:0070822">
    <property type="term" value="C:Sin3-type complex"/>
    <property type="evidence" value="ECO:0007669"/>
    <property type="project" value="TreeGrafter"/>
</dbReference>
<proteinExistence type="predicted"/>
<feature type="region of interest" description="Disordered" evidence="1">
    <location>
        <begin position="1"/>
        <end position="101"/>
    </location>
</feature>
<protein>
    <submittedName>
        <fullName evidence="2">Sin3A associated protein 130</fullName>
    </submittedName>
</protein>
<feature type="compositionally biased region" description="Low complexity" evidence="1">
    <location>
        <begin position="676"/>
        <end position="695"/>
    </location>
</feature>